<dbReference type="AlphaFoldDB" id="A0A6M7TLT4"/>
<dbReference type="SUPFAM" id="SSF56349">
    <property type="entry name" value="DNA breaking-rejoining enzymes"/>
    <property type="match status" value="1"/>
</dbReference>
<dbReference type="InterPro" id="IPR050090">
    <property type="entry name" value="Tyrosine_recombinase_XerCD"/>
</dbReference>
<gene>
    <name evidence="5" type="ORF">D3242_01400</name>
</gene>
<dbReference type="PROSITE" id="PS51898">
    <property type="entry name" value="TYR_RECOMBINASE"/>
    <property type="match status" value="1"/>
</dbReference>
<comment type="caution">
    <text evidence="5">The sequence shown here is derived from an EMBL/GenBank/DDBJ whole genome shotgun (WGS) entry which is preliminary data.</text>
</comment>
<dbReference type="Gene3D" id="1.10.150.130">
    <property type="match status" value="1"/>
</dbReference>
<evidence type="ECO:0000256" key="4">
    <source>
        <dbReference type="ARBA" id="ARBA00023172"/>
    </source>
</evidence>
<evidence type="ECO:0000256" key="2">
    <source>
        <dbReference type="ARBA" id="ARBA00022908"/>
    </source>
</evidence>
<dbReference type="Gene3D" id="1.10.443.10">
    <property type="entry name" value="Intergrase catalytic core"/>
    <property type="match status" value="1"/>
</dbReference>
<reference evidence="5 6" key="1">
    <citation type="submission" date="2018-09" db="EMBL/GenBank/DDBJ databases">
        <title>Mesorhizobium carmichaelinearum sp. nov. isolated from Carmichaelinea spp. root nodules in New Zealand.</title>
        <authorList>
            <person name="De Meyer S.E."/>
        </authorList>
    </citation>
    <scope>NUCLEOTIDE SEQUENCE [LARGE SCALE GENOMIC DNA]</scope>
    <source>
        <strain evidence="5 6">LMG 28313</strain>
    </source>
</reference>
<dbReference type="InterPro" id="IPR013762">
    <property type="entry name" value="Integrase-like_cat_sf"/>
</dbReference>
<keyword evidence="6" id="KW-1185">Reference proteome</keyword>
<keyword evidence="2" id="KW-0229">DNA integration</keyword>
<keyword evidence="4" id="KW-0233">DNA recombination</keyword>
<dbReference type="InterPro" id="IPR002104">
    <property type="entry name" value="Integrase_catalytic"/>
</dbReference>
<dbReference type="GO" id="GO:0015074">
    <property type="term" value="P:DNA integration"/>
    <property type="evidence" value="ECO:0007669"/>
    <property type="project" value="UniProtKB-KW"/>
</dbReference>
<dbReference type="PANTHER" id="PTHR30349">
    <property type="entry name" value="PHAGE INTEGRASE-RELATED"/>
    <property type="match status" value="1"/>
</dbReference>
<keyword evidence="3" id="KW-0238">DNA-binding</keyword>
<dbReference type="InterPro" id="IPR011010">
    <property type="entry name" value="DNA_brk_join_enz"/>
</dbReference>
<dbReference type="GO" id="GO:0003677">
    <property type="term" value="F:DNA binding"/>
    <property type="evidence" value="ECO:0007669"/>
    <property type="project" value="UniProtKB-KW"/>
</dbReference>
<protein>
    <submittedName>
        <fullName evidence="5">Integrase</fullName>
    </submittedName>
</protein>
<organism evidence="5 6">
    <name type="scientific">Mesorhizobium jarvisii</name>
    <dbReference type="NCBI Taxonomy" id="1777867"/>
    <lineage>
        <taxon>Bacteria</taxon>
        <taxon>Pseudomonadati</taxon>
        <taxon>Pseudomonadota</taxon>
        <taxon>Alphaproteobacteria</taxon>
        <taxon>Hyphomicrobiales</taxon>
        <taxon>Phyllobacteriaceae</taxon>
        <taxon>Mesorhizobium</taxon>
    </lineage>
</organism>
<evidence type="ECO:0000313" key="5">
    <source>
        <dbReference type="EMBL" id="RJT37932.1"/>
    </source>
</evidence>
<accession>A0A6M7TLT4</accession>
<dbReference type="Proteomes" id="UP000275530">
    <property type="component" value="Unassembled WGS sequence"/>
</dbReference>
<name>A0A6M7TLT4_9HYPH</name>
<dbReference type="InterPro" id="IPR010998">
    <property type="entry name" value="Integrase_recombinase_N"/>
</dbReference>
<dbReference type="PANTHER" id="PTHR30349:SF41">
    <property type="entry name" value="INTEGRASE_RECOMBINASE PROTEIN MJ0367-RELATED"/>
    <property type="match status" value="1"/>
</dbReference>
<sequence>MRSMPRPRKPYVHKETTRHGKTVWYFRRGKEARIRLPGVFGSKEFSAAYDQAAAGKPIEKRATAPQSSMRWLVDRYYESGRYSKMKPNTQRNHRLMLESVCKNGGDRSFRNSTSADIMAGVVRREATPRMAATYVSVMRAVFDFAKDSGWIAVNPVGIDIKARQEKSDGYHTWTVEEVERYQERHPVGTQARLAMDIFLFTGLRRSDAVTLGHQHVRGGVLSIRAGKNGAEITIPLLAPLRASIEAAETGDLIFLFNSRKQPWKSNSFGYWFADRCIEAGIIKGRAHGLRKAGATIAANNGATPFELTAMYGWSSTKMAEVYTRKADRVKLAERAANKLFPHQPKGAGKRRKSPSENK</sequence>
<dbReference type="GO" id="GO:0006310">
    <property type="term" value="P:DNA recombination"/>
    <property type="evidence" value="ECO:0007669"/>
    <property type="project" value="UniProtKB-KW"/>
</dbReference>
<comment type="similarity">
    <text evidence="1">Belongs to the 'phage' integrase family.</text>
</comment>
<evidence type="ECO:0000313" key="6">
    <source>
        <dbReference type="Proteomes" id="UP000275530"/>
    </source>
</evidence>
<evidence type="ECO:0000256" key="3">
    <source>
        <dbReference type="ARBA" id="ARBA00023125"/>
    </source>
</evidence>
<evidence type="ECO:0000256" key="1">
    <source>
        <dbReference type="ARBA" id="ARBA00008857"/>
    </source>
</evidence>
<dbReference type="Pfam" id="PF00589">
    <property type="entry name" value="Phage_integrase"/>
    <property type="match status" value="1"/>
</dbReference>
<proteinExistence type="inferred from homology"/>
<dbReference type="EMBL" id="QZXA01000001">
    <property type="protein sequence ID" value="RJT37932.1"/>
    <property type="molecule type" value="Genomic_DNA"/>
</dbReference>